<evidence type="ECO:0000313" key="7">
    <source>
        <dbReference type="EMBL" id="WNZ22449.1"/>
    </source>
</evidence>
<dbReference type="InterPro" id="IPR012997">
    <property type="entry name" value="RplA"/>
</dbReference>
<dbReference type="CDD" id="cd22268">
    <property type="entry name" value="DPBB_RlpA-like"/>
    <property type="match status" value="1"/>
</dbReference>
<dbReference type="PANTHER" id="PTHR34183">
    <property type="entry name" value="ENDOLYTIC PEPTIDOGLYCAN TRANSGLYCOSYLASE RLPA"/>
    <property type="match status" value="1"/>
</dbReference>
<dbReference type="GO" id="GO:0000270">
    <property type="term" value="P:peptidoglycan metabolic process"/>
    <property type="evidence" value="ECO:0007669"/>
    <property type="project" value="UniProtKB-UniRule"/>
</dbReference>
<dbReference type="EC" id="4.2.2.-" evidence="3"/>
<accession>A0AA96WC81</accession>
<dbReference type="InterPro" id="IPR009009">
    <property type="entry name" value="RlpA-like_DPBB"/>
</dbReference>
<name>A0AA96WC81_9CYAN</name>
<evidence type="ECO:0000256" key="4">
    <source>
        <dbReference type="RuleBase" id="RU003495"/>
    </source>
</evidence>
<dbReference type="Pfam" id="PF03330">
    <property type="entry name" value="DPBB_1"/>
    <property type="match status" value="1"/>
</dbReference>
<gene>
    <name evidence="3" type="primary">rlpA</name>
    <name evidence="7" type="ORF">HJG54_05950</name>
</gene>
<organism evidence="7">
    <name type="scientific">Leptolyngbya sp. NK1-12</name>
    <dbReference type="NCBI Taxonomy" id="2547451"/>
    <lineage>
        <taxon>Bacteria</taxon>
        <taxon>Bacillati</taxon>
        <taxon>Cyanobacteriota</taxon>
        <taxon>Cyanophyceae</taxon>
        <taxon>Leptolyngbyales</taxon>
        <taxon>Leptolyngbyaceae</taxon>
        <taxon>Leptolyngbya group</taxon>
        <taxon>Leptolyngbya</taxon>
    </lineage>
</organism>
<evidence type="ECO:0000256" key="3">
    <source>
        <dbReference type="HAMAP-Rule" id="MF_02071"/>
    </source>
</evidence>
<keyword evidence="1 3" id="KW-0456">Lyase</keyword>
<dbReference type="EMBL" id="CP053586">
    <property type="protein sequence ID" value="WNZ22449.1"/>
    <property type="molecule type" value="Genomic_DNA"/>
</dbReference>
<keyword evidence="2 3" id="KW-0961">Cell wall biogenesis/degradation</keyword>
<feature type="compositionally biased region" description="Polar residues" evidence="5">
    <location>
        <begin position="60"/>
        <end position="90"/>
    </location>
</feature>
<feature type="chain" id="PRO_5041506212" description="Probable endolytic peptidoglycan transglycosylase RlpA" evidence="3">
    <location>
        <begin position="27"/>
        <end position="451"/>
    </location>
</feature>
<feature type="region of interest" description="Disordered" evidence="5">
    <location>
        <begin position="213"/>
        <end position="248"/>
    </location>
</feature>
<evidence type="ECO:0000256" key="1">
    <source>
        <dbReference type="ARBA" id="ARBA00023239"/>
    </source>
</evidence>
<feature type="compositionally biased region" description="Low complexity" evidence="5">
    <location>
        <begin position="102"/>
        <end position="125"/>
    </location>
</feature>
<dbReference type="AlphaFoldDB" id="A0AA96WC81"/>
<dbReference type="NCBIfam" id="TIGR00413">
    <property type="entry name" value="rlpA"/>
    <property type="match status" value="1"/>
</dbReference>
<dbReference type="GO" id="GO:0008932">
    <property type="term" value="F:lytic endotransglycosylase activity"/>
    <property type="evidence" value="ECO:0007669"/>
    <property type="project" value="UniProtKB-UniRule"/>
</dbReference>
<dbReference type="SUPFAM" id="SSF50685">
    <property type="entry name" value="Barwin-like endoglucanases"/>
    <property type="match status" value="1"/>
</dbReference>
<sequence length="451" mass="46189" precursor="true">MNQKLLSGFTAALLVSTLGLAPSGYADQQQSTDEQSGVSVSESGSAAQVASASALRDSSLENPENAQSQEQAVQPPGQASNGISSTTAIPSPSDEKVGEKVSTPAVAPAAAPSTSNSTAAESSGSQPVEVVKVGEYQSQDASRANATVATIQPHPLQGRNAATLYVRNIPVLTFLGEAVGESASGAQANQAASSSSGAEVKVASTQATSGTAAAIQANSAEPLTESTSPIPDTIPSNVSTDSTDSQDPVWRATATAARLNQLYRDNVSADEIKISWDAARQQYVIKAKDTEIVTVDESTVLPDTVANSSGDLLQATNRIRRQMGGASPLAGIEGDPNGIRQVSLGNLNLRFSGYASWYGPGFDGNYSASGEVFNQNALTAAHPSLPFGTNVRVTNMDNGQSVVVRINDRGPFAHDRVIDLSAGAARIIGLIHSGVAPVSLEVLGVAGTASN</sequence>
<dbReference type="Gene3D" id="2.40.40.10">
    <property type="entry name" value="RlpA-like domain"/>
    <property type="match status" value="1"/>
</dbReference>
<dbReference type="HAMAP" id="MF_02071">
    <property type="entry name" value="RlpA"/>
    <property type="match status" value="1"/>
</dbReference>
<dbReference type="RefSeq" id="WP_316433896.1">
    <property type="nucleotide sequence ID" value="NZ_CP053586.1"/>
</dbReference>
<dbReference type="InterPro" id="IPR036908">
    <property type="entry name" value="RlpA-like_sf"/>
</dbReference>
<feature type="domain" description="RlpA-like protein double-psi beta-barrel" evidence="6">
    <location>
        <begin position="352"/>
        <end position="439"/>
    </location>
</feature>
<feature type="compositionally biased region" description="Polar residues" evidence="5">
    <location>
        <begin position="218"/>
        <end position="246"/>
    </location>
</feature>
<feature type="region of interest" description="Disordered" evidence="5">
    <location>
        <begin position="25"/>
        <end position="126"/>
    </location>
</feature>
<protein>
    <recommendedName>
        <fullName evidence="3">Probable endolytic peptidoglycan transglycosylase RlpA</fullName>
        <ecNumber evidence="3">4.2.2.-</ecNumber>
    </recommendedName>
</protein>
<feature type="signal peptide" evidence="3">
    <location>
        <begin position="1"/>
        <end position="26"/>
    </location>
</feature>
<evidence type="ECO:0000256" key="2">
    <source>
        <dbReference type="ARBA" id="ARBA00023316"/>
    </source>
</evidence>
<feature type="compositionally biased region" description="Low complexity" evidence="5">
    <location>
        <begin position="34"/>
        <end position="54"/>
    </location>
</feature>
<reference evidence="7" key="1">
    <citation type="submission" date="2020-05" db="EMBL/GenBank/DDBJ databases">
        <authorList>
            <person name="Zhu T."/>
            <person name="Keshari N."/>
            <person name="Lu X."/>
        </authorList>
    </citation>
    <scope>NUCLEOTIDE SEQUENCE</scope>
    <source>
        <strain evidence="7">NK1-12</strain>
    </source>
</reference>
<proteinExistence type="inferred from homology"/>
<dbReference type="PANTHER" id="PTHR34183:SF8">
    <property type="entry name" value="ENDOLYTIC PEPTIDOGLYCAN TRANSGLYCOSYLASE RLPA-RELATED"/>
    <property type="match status" value="1"/>
</dbReference>
<dbReference type="GO" id="GO:0071555">
    <property type="term" value="P:cell wall organization"/>
    <property type="evidence" value="ECO:0007669"/>
    <property type="project" value="UniProtKB-KW"/>
</dbReference>
<evidence type="ECO:0000256" key="5">
    <source>
        <dbReference type="SAM" id="MobiDB-lite"/>
    </source>
</evidence>
<comment type="similarity">
    <text evidence="3 4">Belongs to the RlpA family.</text>
</comment>
<dbReference type="InterPro" id="IPR034718">
    <property type="entry name" value="RlpA"/>
</dbReference>
<keyword evidence="3" id="KW-0732">Signal</keyword>
<comment type="function">
    <text evidence="3">Lytic transglycosylase with a strong preference for naked glycan strands that lack stem peptides.</text>
</comment>
<evidence type="ECO:0000259" key="6">
    <source>
        <dbReference type="Pfam" id="PF03330"/>
    </source>
</evidence>